<dbReference type="EMBL" id="BSXS01000266">
    <property type="protein sequence ID" value="GME71709.1"/>
    <property type="molecule type" value="Genomic_DNA"/>
</dbReference>
<organism evidence="1 2">
    <name type="scientific">Ambrosiozyma monospora</name>
    <name type="common">Yeast</name>
    <name type="synonym">Endomycopsis monosporus</name>
    <dbReference type="NCBI Taxonomy" id="43982"/>
    <lineage>
        <taxon>Eukaryota</taxon>
        <taxon>Fungi</taxon>
        <taxon>Dikarya</taxon>
        <taxon>Ascomycota</taxon>
        <taxon>Saccharomycotina</taxon>
        <taxon>Pichiomycetes</taxon>
        <taxon>Pichiales</taxon>
        <taxon>Pichiaceae</taxon>
        <taxon>Ambrosiozyma</taxon>
    </lineage>
</organism>
<name>A0ACB5SSP3_AMBMO</name>
<dbReference type="Proteomes" id="UP001165064">
    <property type="component" value="Unassembled WGS sequence"/>
</dbReference>
<sequence length="876" mass="96152">MATVIKPYAEDSYEDGLDDDIDADAVNEEPDLNDETFDDDFYQDNTIGMDSPGGLELPLEDIVEEEPSYDEHLYDSYLEGSPDSTAKLQKQKQQQQQQSRLPAPPVFALPSNLQTPSPTSSKNLNNDLDGDSSHLRAPIDMRIPEEPAREHTGHHQYRELVKQRQDPQLKPPVTEGHFTPSHSHSPPPKSILKSPHTHPVSSFPPIKSPLSTSRSDVNSEDESDEEFTDALQDLKRRSVGSSIHRTGTKASQNQSNEHITSTSSVPHTSQTNGRYPNSAGIPVIATTTASTAVPNSDSEKVTEELESSSSSTKVAPAAPTTQIKSSLRKASSKSSLLQPPQHSGASIRSNSLTSNTSSKKQVRIAAAPTGHRYSSSSSASSARLAVRQQAHHQLQTSGAKLTTAKPSDTEMYEMAFKVAMKNVYGDPQLEHELQNQEEDATLLEQEQALSLEEDTKRNTALNTGSVRTASLTSSIRRPGSMKQGLGRTLSMSSNVPRVAPSPNYHSNATGLGFATHSLRDMPDSKTIRKQKEKEAKEAAKEQERLRKEEERLRKEESKRLAKERKEAAKRLTSGGKLEAPASVSTEPATPNSKTRPPSHSVTSSNASVSTNGNADSTPNRRASRRLFGFKKSKKSKEKVNEPVIHAAIPTSGNYTPSAGVDVGSTPVIIENGQNGNHQAVNDQHHSLDPAQTSHPVAAAHGARGENSKTSPLKRLSSISRRSKKHDHVEQPIVGEEQHQKQQTDQVEAPPVLNFDQPFNPSGSPQQQQKQQQPATTEPQHSVQPVSHAHQRQPQEENTQPIASSSQPQSEPQQQTQLQTQSQQVQEPEQLPNKQASPEQHHDNHIQQQDQTQGSHNAKHDANKKTARRKFMEFFNL</sequence>
<gene>
    <name evidence="1" type="ORF">Amon02_000068800</name>
</gene>
<keyword evidence="2" id="KW-1185">Reference proteome</keyword>
<protein>
    <submittedName>
        <fullName evidence="1">Unnamed protein product</fullName>
    </submittedName>
</protein>
<accession>A0ACB5SSP3</accession>
<proteinExistence type="predicted"/>
<evidence type="ECO:0000313" key="2">
    <source>
        <dbReference type="Proteomes" id="UP001165064"/>
    </source>
</evidence>
<reference evidence="1" key="1">
    <citation type="submission" date="2023-04" db="EMBL/GenBank/DDBJ databases">
        <title>Ambrosiozyma monospora NBRC 10751.</title>
        <authorList>
            <person name="Ichikawa N."/>
            <person name="Sato H."/>
            <person name="Tonouchi N."/>
        </authorList>
    </citation>
    <scope>NUCLEOTIDE SEQUENCE</scope>
    <source>
        <strain evidence="1">NBRC 10751</strain>
    </source>
</reference>
<comment type="caution">
    <text evidence="1">The sequence shown here is derived from an EMBL/GenBank/DDBJ whole genome shotgun (WGS) entry which is preliminary data.</text>
</comment>
<evidence type="ECO:0000313" key="1">
    <source>
        <dbReference type="EMBL" id="GME71709.1"/>
    </source>
</evidence>